<dbReference type="Pfam" id="PF05656">
    <property type="entry name" value="DUF805"/>
    <property type="match status" value="1"/>
</dbReference>
<sequence>MKWYLKVLNQYADFNGRARRQEYWMFVVFNIIFSAAAGAIDSILGTYMVFAGIYALALLIPALAVSVRRLHDIGKSGWMLLIVLIPAIGAIWLIILMATEGQSTNNQYGANPKAFA</sequence>
<dbReference type="GO" id="GO:0005886">
    <property type="term" value="C:plasma membrane"/>
    <property type="evidence" value="ECO:0007669"/>
    <property type="project" value="TreeGrafter"/>
</dbReference>
<dbReference type="Proteomes" id="UP000184164">
    <property type="component" value="Unassembled WGS sequence"/>
</dbReference>
<organism evidence="2 3">
    <name type="scientific">Mariniphaga anaerophila</name>
    <dbReference type="NCBI Taxonomy" id="1484053"/>
    <lineage>
        <taxon>Bacteria</taxon>
        <taxon>Pseudomonadati</taxon>
        <taxon>Bacteroidota</taxon>
        <taxon>Bacteroidia</taxon>
        <taxon>Marinilabiliales</taxon>
        <taxon>Prolixibacteraceae</taxon>
        <taxon>Mariniphaga</taxon>
    </lineage>
</organism>
<dbReference type="AlphaFoldDB" id="A0A1M5DEC6"/>
<dbReference type="PANTHER" id="PTHR34980:SF2">
    <property type="entry name" value="INNER MEMBRANE PROTEIN YHAH-RELATED"/>
    <property type="match status" value="1"/>
</dbReference>
<proteinExistence type="predicted"/>
<keyword evidence="1" id="KW-0472">Membrane</keyword>
<dbReference type="EMBL" id="FQUM01000007">
    <property type="protein sequence ID" value="SHF65231.1"/>
    <property type="molecule type" value="Genomic_DNA"/>
</dbReference>
<protein>
    <submittedName>
        <fullName evidence="2">Uncharacterized membrane protein YhaH, DUF805 family</fullName>
    </submittedName>
</protein>
<dbReference type="RefSeq" id="WP_073002685.1">
    <property type="nucleotide sequence ID" value="NZ_FQUM01000007.1"/>
</dbReference>
<feature type="transmembrane region" description="Helical" evidence="1">
    <location>
        <begin position="23"/>
        <end position="40"/>
    </location>
</feature>
<dbReference type="OrthoDB" id="9812349at2"/>
<feature type="transmembrane region" description="Helical" evidence="1">
    <location>
        <begin position="77"/>
        <end position="98"/>
    </location>
</feature>
<feature type="transmembrane region" description="Helical" evidence="1">
    <location>
        <begin position="46"/>
        <end position="65"/>
    </location>
</feature>
<keyword evidence="1" id="KW-0812">Transmembrane</keyword>
<accession>A0A1M5DEC6</accession>
<dbReference type="InterPro" id="IPR008523">
    <property type="entry name" value="DUF805"/>
</dbReference>
<reference evidence="2 3" key="1">
    <citation type="submission" date="2016-11" db="EMBL/GenBank/DDBJ databases">
        <authorList>
            <person name="Jaros S."/>
            <person name="Januszkiewicz K."/>
            <person name="Wedrychowicz H."/>
        </authorList>
    </citation>
    <scope>NUCLEOTIDE SEQUENCE [LARGE SCALE GENOMIC DNA]</scope>
    <source>
        <strain evidence="2 3">DSM 26910</strain>
    </source>
</reference>
<evidence type="ECO:0000313" key="2">
    <source>
        <dbReference type="EMBL" id="SHF65231.1"/>
    </source>
</evidence>
<evidence type="ECO:0000256" key="1">
    <source>
        <dbReference type="SAM" id="Phobius"/>
    </source>
</evidence>
<evidence type="ECO:0000313" key="3">
    <source>
        <dbReference type="Proteomes" id="UP000184164"/>
    </source>
</evidence>
<keyword evidence="3" id="KW-1185">Reference proteome</keyword>
<dbReference type="STRING" id="1484053.SAMN05444274_10761"/>
<dbReference type="PANTHER" id="PTHR34980">
    <property type="entry name" value="INNER MEMBRANE PROTEIN-RELATED-RELATED"/>
    <property type="match status" value="1"/>
</dbReference>
<gene>
    <name evidence="2" type="ORF">SAMN05444274_10761</name>
</gene>
<keyword evidence="1" id="KW-1133">Transmembrane helix</keyword>
<name>A0A1M5DEC6_9BACT</name>